<keyword evidence="4" id="KW-1185">Reference proteome</keyword>
<dbReference type="InterPro" id="IPR043138">
    <property type="entry name" value="GGT_lsub"/>
</dbReference>
<reference evidence="4" key="1">
    <citation type="journal article" date="2008" name="Nat. Genet.">
        <title>The Pristionchus pacificus genome provides a unique perspective on nematode lifestyle and parasitism.</title>
        <authorList>
            <person name="Dieterich C."/>
            <person name="Clifton S.W."/>
            <person name="Schuster L.N."/>
            <person name="Chinwalla A."/>
            <person name="Delehaunty K."/>
            <person name="Dinkelacker I."/>
            <person name="Fulton L."/>
            <person name="Fulton R."/>
            <person name="Godfrey J."/>
            <person name="Minx P."/>
            <person name="Mitreva M."/>
            <person name="Roeseler W."/>
            <person name="Tian H."/>
            <person name="Witte H."/>
            <person name="Yang S.P."/>
            <person name="Wilson R.K."/>
            <person name="Sommer R.J."/>
        </authorList>
    </citation>
    <scope>NUCLEOTIDE SEQUENCE [LARGE SCALE GENOMIC DNA]</scope>
    <source>
        <strain evidence="4">PS312</strain>
    </source>
</reference>
<evidence type="ECO:0000313" key="4">
    <source>
        <dbReference type="Proteomes" id="UP000005239"/>
    </source>
</evidence>
<sequence>MPARFLKTAYEPPHNGLVEMRKRDQQRGFLDQDSIFAASDNQTTASPTSGEKLITQIEAPTTFLPTLVATTDVDAREEKPPNPLELDSGEADETNRRSEAIDELTTPSSDEGTSAIPWVADSTPSEETEAVDVEEEVETTLVVPIVPGLDDSSEEEPEEEPMRGDYPGDFFRRTVAPPAEESITTSAPPLLTAHTSTIATLTTTPSEAPASTTTRTAPLTTSASPITSTIPPPSPSSTTFTTPSMTSSSSTSPSTTTTTLTTSHRTPLLPLSEFSRAAITATNEICADIARNILMSGGNAVDAAIAGAFCLGGVEPQAGGMGGGVMMTAYQKATGRCEVVNGREAAPARVDTAEWESNPRAREHGYSSIAVPGALHGLLSAYRRFRSGRVEWSSLIQPTIQLVEAGFPVSASLAEAVSYRAAEINETAGMRDIFLPNGAPLKEADVLRDARLAETLRKIATSRDPSHLFYRGELAERIVHEVKAKGGHISKSDLVLFSSSVEDALDDVEMEGGGARLCGPQPPSAFAAMQAGLRVMEALNISSSTSEELFSHYLLEATKIALGLREQLGDSPHPDLLANLTSPAFIEAVAAEIGETAATRERVIEGPTDVTSSHISVVDEQGNAVALMMGLNRPFGALRRSESLGFVWNNALSAFSQSSDSPNALQPKRRPATGAMPFVLVERGEVQLVGGATGDSSSFSALMSTLARLMIKGEHLDEAIVAPRIDAASGAFESGAMALVRALASRGHASLSPLLGRPSGAATPLVRRTAAGRLLAACDPRARVTRCARGI</sequence>
<dbReference type="EnsemblMetazoa" id="PPA29913.1">
    <property type="protein sequence ID" value="PPA29913.1"/>
    <property type="gene ID" value="WBGene00202781"/>
</dbReference>
<dbReference type="PANTHER" id="PTHR11686:SF46">
    <property type="entry name" value="GAMMA-GLUTAMYLTRANSPEPTIDASE 1"/>
    <property type="match status" value="1"/>
</dbReference>
<dbReference type="SUPFAM" id="SSF56235">
    <property type="entry name" value="N-terminal nucleophile aminohydrolases (Ntn hydrolases)"/>
    <property type="match status" value="1"/>
</dbReference>
<evidence type="ECO:0000313" key="3">
    <source>
        <dbReference type="EnsemblMetazoa" id="PPA29913.1"/>
    </source>
</evidence>
<evidence type="ECO:0000256" key="1">
    <source>
        <dbReference type="PIRSR" id="PIRSR600101-2"/>
    </source>
</evidence>
<feature type="binding site" evidence="1">
    <location>
        <position position="343"/>
    </location>
    <ligand>
        <name>L-glutamate</name>
        <dbReference type="ChEBI" id="CHEBI:29985"/>
    </ligand>
</feature>
<dbReference type="OrthoDB" id="5805374at2759"/>
<feature type="region of interest" description="Disordered" evidence="2">
    <location>
        <begin position="71"/>
        <end position="173"/>
    </location>
</feature>
<organism evidence="3 4">
    <name type="scientific">Pristionchus pacificus</name>
    <name type="common">Parasitic nematode worm</name>
    <dbReference type="NCBI Taxonomy" id="54126"/>
    <lineage>
        <taxon>Eukaryota</taxon>
        <taxon>Metazoa</taxon>
        <taxon>Ecdysozoa</taxon>
        <taxon>Nematoda</taxon>
        <taxon>Chromadorea</taxon>
        <taxon>Rhabditida</taxon>
        <taxon>Rhabditina</taxon>
        <taxon>Diplogasteromorpha</taxon>
        <taxon>Diplogasteroidea</taxon>
        <taxon>Neodiplogasteridae</taxon>
        <taxon>Pristionchus</taxon>
    </lineage>
</organism>
<feature type="compositionally biased region" description="Acidic residues" evidence="2">
    <location>
        <begin position="124"/>
        <end position="138"/>
    </location>
</feature>
<accession>A0A2A6C673</accession>
<dbReference type="Pfam" id="PF01019">
    <property type="entry name" value="G_glu_transpept"/>
    <property type="match status" value="1"/>
</dbReference>
<dbReference type="InterPro" id="IPR043137">
    <property type="entry name" value="GGT_ssub_C"/>
</dbReference>
<accession>A0A8R1UJP3</accession>
<dbReference type="Gene3D" id="3.60.20.40">
    <property type="match status" value="1"/>
</dbReference>
<dbReference type="PRINTS" id="PR01210">
    <property type="entry name" value="GGTRANSPTASE"/>
</dbReference>
<feature type="region of interest" description="Disordered" evidence="2">
    <location>
        <begin position="200"/>
        <end position="264"/>
    </location>
</feature>
<proteinExistence type="predicted"/>
<dbReference type="GO" id="GO:0006751">
    <property type="term" value="P:glutathione catabolic process"/>
    <property type="evidence" value="ECO:0000318"/>
    <property type="project" value="GO_Central"/>
</dbReference>
<dbReference type="InterPro" id="IPR029055">
    <property type="entry name" value="Ntn_hydrolases_N"/>
</dbReference>
<gene>
    <name evidence="3" type="primary">WBGene00202781</name>
</gene>
<feature type="compositionally biased region" description="Low complexity" evidence="2">
    <location>
        <begin position="200"/>
        <end position="229"/>
    </location>
</feature>
<dbReference type="AlphaFoldDB" id="A0A2A6C673"/>
<dbReference type="GO" id="GO:0036374">
    <property type="term" value="F:glutathione hydrolase activity"/>
    <property type="evidence" value="ECO:0000318"/>
    <property type="project" value="GO_Central"/>
</dbReference>
<dbReference type="GO" id="GO:0005886">
    <property type="term" value="C:plasma membrane"/>
    <property type="evidence" value="ECO:0000318"/>
    <property type="project" value="GO_Central"/>
</dbReference>
<dbReference type="Gene3D" id="1.10.246.130">
    <property type="match status" value="1"/>
</dbReference>
<name>A0A2A6C673_PRIPA</name>
<protein>
    <submittedName>
        <fullName evidence="3">Uncharacterized protein</fullName>
    </submittedName>
</protein>
<dbReference type="PANTHER" id="PTHR11686">
    <property type="entry name" value="GAMMA GLUTAMYL TRANSPEPTIDASE"/>
    <property type="match status" value="1"/>
</dbReference>
<reference evidence="3" key="2">
    <citation type="submission" date="2022-06" db="UniProtKB">
        <authorList>
            <consortium name="EnsemblMetazoa"/>
        </authorList>
    </citation>
    <scope>IDENTIFICATION</scope>
    <source>
        <strain evidence="3">PS312</strain>
    </source>
</reference>
<feature type="compositionally biased region" description="Low complexity" evidence="2">
    <location>
        <begin position="236"/>
        <end position="264"/>
    </location>
</feature>
<evidence type="ECO:0000256" key="2">
    <source>
        <dbReference type="SAM" id="MobiDB-lite"/>
    </source>
</evidence>
<dbReference type="InterPro" id="IPR000101">
    <property type="entry name" value="GGT_peptidase"/>
</dbReference>
<dbReference type="Proteomes" id="UP000005239">
    <property type="component" value="Unassembled WGS sequence"/>
</dbReference>